<dbReference type="PANTHER" id="PTHR43265">
    <property type="entry name" value="ESTERASE ESTD"/>
    <property type="match status" value="1"/>
</dbReference>
<keyword evidence="3" id="KW-1185">Reference proteome</keyword>
<proteinExistence type="predicted"/>
<evidence type="ECO:0000313" key="2">
    <source>
        <dbReference type="EMBL" id="AKO53868.1"/>
    </source>
</evidence>
<dbReference type="SUPFAM" id="SSF53474">
    <property type="entry name" value="alpha/beta-Hydrolases"/>
    <property type="match status" value="1"/>
</dbReference>
<dbReference type="KEGG" id="mpq:ABA45_16700"/>
<dbReference type="STRING" id="330734.ABA45_16700"/>
<dbReference type="Pfam" id="PF02129">
    <property type="entry name" value="Peptidase_S15"/>
    <property type="match status" value="1"/>
</dbReference>
<dbReference type="InterPro" id="IPR029058">
    <property type="entry name" value="AB_hydrolase_fold"/>
</dbReference>
<evidence type="ECO:0000259" key="1">
    <source>
        <dbReference type="Pfam" id="PF02129"/>
    </source>
</evidence>
<dbReference type="Gene3D" id="3.40.50.1820">
    <property type="entry name" value="alpha/beta hydrolase"/>
    <property type="match status" value="1"/>
</dbReference>
<dbReference type="PANTHER" id="PTHR43265:SF1">
    <property type="entry name" value="ESTERASE ESTD"/>
    <property type="match status" value="1"/>
</dbReference>
<dbReference type="PATRIC" id="fig|330734.3.peg.3510"/>
<gene>
    <name evidence="2" type="ORF">ABA45_16700</name>
</gene>
<evidence type="ECO:0000313" key="3">
    <source>
        <dbReference type="Proteomes" id="UP000036406"/>
    </source>
</evidence>
<dbReference type="GO" id="GO:0052689">
    <property type="term" value="F:carboxylic ester hydrolase activity"/>
    <property type="evidence" value="ECO:0007669"/>
    <property type="project" value="TreeGrafter"/>
</dbReference>
<sequence length="366" mass="40111">MSSVSVKTRFVGFRRIGVALLLFCLGLSMVIVVADEAPLVRKNVSFVHAGNILQGVLVLPGTAATLDSCVIFVHGSGDMPRDAYGYYEPLWHLFAEKGWCSLSWDKPGVGDSEGDWQLQSMENRASEVAAAIEFLRTQMDKGEGQIGLIGFSQAGWVLPKVANQRDDVAFLISVSGAVNWMAQSRYSGLQRMTAEGLSGQEIEAAEEGADAVNALIQNDAPYAAYLSHIVGEVDVKPMSEAFWGFVKRNWRADVRTDLQALHVPMLALFGSHDAYVDPEPSADAYRQLLGLSAVSFFEVRLFDHADHGLMKAEQIKPAHQGAAAWLTLLKIWFLEGDIFADGVLDSLANWLDKFPEPGITFAREDD</sequence>
<dbReference type="EMBL" id="CP011494">
    <property type="protein sequence ID" value="AKO53868.1"/>
    <property type="molecule type" value="Genomic_DNA"/>
</dbReference>
<feature type="domain" description="Xaa-Pro dipeptidyl-peptidase-like" evidence="1">
    <location>
        <begin position="91"/>
        <end position="288"/>
    </location>
</feature>
<name>A0A0H4I7Z3_9GAMM</name>
<dbReference type="AlphaFoldDB" id="A0A0H4I7Z3"/>
<dbReference type="InterPro" id="IPR000383">
    <property type="entry name" value="Xaa-Pro-like_dom"/>
</dbReference>
<accession>A0A0H4I7Z3</accession>
<reference evidence="2 3" key="1">
    <citation type="submission" date="2015-05" db="EMBL/GenBank/DDBJ databases">
        <title>Complete genome of Marinobacter psychrophilus strain 20041T isolated from sea-ice of the Canadian Basin.</title>
        <authorList>
            <person name="Song L."/>
            <person name="Ren L."/>
            <person name="Yu Y."/>
            <person name="Wang X."/>
        </authorList>
    </citation>
    <scope>NUCLEOTIDE SEQUENCE [LARGE SCALE GENOMIC DNA]</scope>
    <source>
        <strain evidence="2 3">20041</strain>
    </source>
</reference>
<dbReference type="InterPro" id="IPR053145">
    <property type="entry name" value="AB_hydrolase_Est10"/>
</dbReference>
<organism evidence="2 3">
    <name type="scientific">Marinobacter psychrophilus</name>
    <dbReference type="NCBI Taxonomy" id="330734"/>
    <lineage>
        <taxon>Bacteria</taxon>
        <taxon>Pseudomonadati</taxon>
        <taxon>Pseudomonadota</taxon>
        <taxon>Gammaproteobacteria</taxon>
        <taxon>Pseudomonadales</taxon>
        <taxon>Marinobacteraceae</taxon>
        <taxon>Marinobacter</taxon>
    </lineage>
</organism>
<protein>
    <submittedName>
        <fullName evidence="2">Alpha/beta hydrolase</fullName>
    </submittedName>
</protein>
<keyword evidence="2" id="KW-0378">Hydrolase</keyword>
<dbReference type="RefSeq" id="WP_048388043.1">
    <property type="nucleotide sequence ID" value="NZ_CP011494.1"/>
</dbReference>
<dbReference type="Proteomes" id="UP000036406">
    <property type="component" value="Chromosome"/>
</dbReference>